<reference evidence="17" key="1">
    <citation type="submission" date="2011-08" db="EMBL/GenBank/DDBJ databases">
        <authorList>
            <person name="Rombauts S."/>
        </authorList>
    </citation>
    <scope>NUCLEOTIDE SEQUENCE</scope>
    <source>
        <strain evidence="17">London</strain>
    </source>
</reference>
<evidence type="ECO:0000313" key="16">
    <source>
        <dbReference type="EnsemblMetazoa" id="tetur11g00480.1"/>
    </source>
</evidence>
<evidence type="ECO:0000256" key="8">
    <source>
        <dbReference type="ARBA" id="ARBA00023002"/>
    </source>
</evidence>
<dbReference type="Pfam" id="PF00487">
    <property type="entry name" value="FA_desaturase"/>
    <property type="match status" value="1"/>
</dbReference>
<feature type="transmembrane region" description="Helical" evidence="14">
    <location>
        <begin position="71"/>
        <end position="92"/>
    </location>
</feature>
<keyword evidence="5" id="KW-0479">Metal-binding</keyword>
<dbReference type="OrthoDB" id="6406588at2759"/>
<dbReference type="PRINTS" id="PR00075">
    <property type="entry name" value="FACDDSATRASE"/>
</dbReference>
<keyword evidence="7 14" id="KW-1133">Transmembrane helix</keyword>
<dbReference type="PANTHER" id="PTHR11351:SF31">
    <property type="entry name" value="DESATURASE 1, ISOFORM A-RELATED"/>
    <property type="match status" value="1"/>
</dbReference>
<evidence type="ECO:0000259" key="15">
    <source>
        <dbReference type="Pfam" id="PF00487"/>
    </source>
</evidence>
<keyword evidence="17" id="KW-1185">Reference proteome</keyword>
<protein>
    <recommendedName>
        <fullName evidence="15">Fatty acid desaturase domain-containing protein</fullName>
    </recommendedName>
</protein>
<dbReference type="InterPro" id="IPR015876">
    <property type="entry name" value="Acyl-CoA_DS"/>
</dbReference>
<evidence type="ECO:0000256" key="6">
    <source>
        <dbReference type="ARBA" id="ARBA00022832"/>
    </source>
</evidence>
<keyword evidence="12 13" id="KW-0275">Fatty acid biosynthesis</keyword>
<dbReference type="KEGG" id="tut:107364267"/>
<comment type="subcellular location">
    <subcellularLocation>
        <location evidence="1">Membrane</location>
        <topology evidence="1">Multi-pass membrane protein</topology>
    </subcellularLocation>
</comment>
<evidence type="ECO:0000313" key="17">
    <source>
        <dbReference type="Proteomes" id="UP000015104"/>
    </source>
</evidence>
<evidence type="ECO:0000256" key="12">
    <source>
        <dbReference type="ARBA" id="ARBA00023160"/>
    </source>
</evidence>
<dbReference type="EnsemblMetazoa" id="tetur11g00480.1">
    <property type="protein sequence ID" value="tetur11g00480.1"/>
    <property type="gene ID" value="tetur11g00480"/>
</dbReference>
<comment type="similarity">
    <text evidence="2 13">Belongs to the fatty acid desaturase type 1 family.</text>
</comment>
<dbReference type="EMBL" id="CAEY01000065">
    <property type="status" value="NOT_ANNOTATED_CDS"/>
    <property type="molecule type" value="Genomic_DNA"/>
</dbReference>
<dbReference type="PANTHER" id="PTHR11351">
    <property type="entry name" value="ACYL-COA DESATURASE"/>
    <property type="match status" value="1"/>
</dbReference>
<name>T1KGE1_TETUR</name>
<dbReference type="AlphaFoldDB" id="T1KGE1"/>
<dbReference type="CDD" id="cd03505">
    <property type="entry name" value="Delta9-FADS-like"/>
    <property type="match status" value="1"/>
</dbReference>
<feature type="transmembrane region" description="Helical" evidence="14">
    <location>
        <begin position="212"/>
        <end position="233"/>
    </location>
</feature>
<dbReference type="InterPro" id="IPR005804">
    <property type="entry name" value="FA_desaturase_dom"/>
</dbReference>
<comment type="domain">
    <text evidence="13">The histidine box domains are involved in binding the catalytic metal ions.</text>
</comment>
<evidence type="ECO:0000256" key="5">
    <source>
        <dbReference type="ARBA" id="ARBA00022723"/>
    </source>
</evidence>
<keyword evidence="8 13" id="KW-0560">Oxidoreductase</keyword>
<evidence type="ECO:0000256" key="14">
    <source>
        <dbReference type="SAM" id="Phobius"/>
    </source>
</evidence>
<sequence>MSTSQLLRSPAKKPLSLSQPLQESIGSHKQSSDEPKVIYVWQNIFAFLLLHSSIIYGAFKLFTNPPWLTMAFATLVGHMSALGVTAGAHRLWSHRAYKAKLPLRIFLAALQTTAGQNNIFEWCRDHRVHHKFCETDADPYNANRGFFFAHMGWLCVKKHPDVINKGQSVDCSDLLKDPVVRFQRSYFMPLAILCCLIIPSIIPIIFWSETYLNAFLIAGLARYCISLHLTWLINSVAHLWGNRPYDITIGARENRYVIYVSIGEGFHNYHHTFPSDYSASELGMEWNLTTRFINVMYYIGQAYDLKSTPTRLIKDRIKRTGCLK</sequence>
<dbReference type="GO" id="GO:0006636">
    <property type="term" value="P:unsaturated fatty acid biosynthetic process"/>
    <property type="evidence" value="ECO:0007669"/>
    <property type="project" value="TreeGrafter"/>
</dbReference>
<evidence type="ECO:0000256" key="3">
    <source>
        <dbReference type="ARBA" id="ARBA00022516"/>
    </source>
</evidence>
<dbReference type="HOGENOM" id="CLU_027359_0_0_1"/>
<evidence type="ECO:0000256" key="9">
    <source>
        <dbReference type="ARBA" id="ARBA00023004"/>
    </source>
</evidence>
<feature type="transmembrane region" description="Helical" evidence="14">
    <location>
        <begin position="186"/>
        <end position="206"/>
    </location>
</feature>
<feature type="transmembrane region" description="Helical" evidence="14">
    <location>
        <begin position="37"/>
        <end position="59"/>
    </location>
</feature>
<evidence type="ECO:0000256" key="13">
    <source>
        <dbReference type="RuleBase" id="RU000581"/>
    </source>
</evidence>
<evidence type="ECO:0000256" key="1">
    <source>
        <dbReference type="ARBA" id="ARBA00004141"/>
    </source>
</evidence>
<dbReference type="GO" id="GO:0005789">
    <property type="term" value="C:endoplasmic reticulum membrane"/>
    <property type="evidence" value="ECO:0007669"/>
    <property type="project" value="TreeGrafter"/>
</dbReference>
<evidence type="ECO:0000256" key="4">
    <source>
        <dbReference type="ARBA" id="ARBA00022692"/>
    </source>
</evidence>
<dbReference type="InterPro" id="IPR001522">
    <property type="entry name" value="FADS-1_CS"/>
</dbReference>
<keyword evidence="9" id="KW-0408">Iron</keyword>
<accession>T1KGE1</accession>
<keyword evidence="10" id="KW-0443">Lipid metabolism</keyword>
<evidence type="ECO:0000256" key="10">
    <source>
        <dbReference type="ARBA" id="ARBA00023098"/>
    </source>
</evidence>
<keyword evidence="3 13" id="KW-0444">Lipid biosynthesis</keyword>
<reference evidence="16" key="2">
    <citation type="submission" date="2015-06" db="UniProtKB">
        <authorList>
            <consortium name="EnsemblMetazoa"/>
        </authorList>
    </citation>
    <scope>IDENTIFICATION</scope>
</reference>
<keyword evidence="11 14" id="KW-0472">Membrane</keyword>
<organism evidence="16 17">
    <name type="scientific">Tetranychus urticae</name>
    <name type="common">Two-spotted spider mite</name>
    <dbReference type="NCBI Taxonomy" id="32264"/>
    <lineage>
        <taxon>Eukaryota</taxon>
        <taxon>Metazoa</taxon>
        <taxon>Ecdysozoa</taxon>
        <taxon>Arthropoda</taxon>
        <taxon>Chelicerata</taxon>
        <taxon>Arachnida</taxon>
        <taxon>Acari</taxon>
        <taxon>Acariformes</taxon>
        <taxon>Trombidiformes</taxon>
        <taxon>Prostigmata</taxon>
        <taxon>Eleutherengona</taxon>
        <taxon>Raphignathae</taxon>
        <taxon>Tetranychoidea</taxon>
        <taxon>Tetranychidae</taxon>
        <taxon>Tetranychus</taxon>
    </lineage>
</organism>
<keyword evidence="6" id="KW-0276">Fatty acid metabolism</keyword>
<dbReference type="Proteomes" id="UP000015104">
    <property type="component" value="Unassembled WGS sequence"/>
</dbReference>
<feature type="domain" description="Fatty acid desaturase" evidence="15">
    <location>
        <begin position="66"/>
        <end position="275"/>
    </location>
</feature>
<evidence type="ECO:0000256" key="11">
    <source>
        <dbReference type="ARBA" id="ARBA00023136"/>
    </source>
</evidence>
<comment type="cofactor">
    <cofactor evidence="13">
        <name>Fe(2+)</name>
        <dbReference type="ChEBI" id="CHEBI:29033"/>
    </cofactor>
</comment>
<evidence type="ECO:0000256" key="2">
    <source>
        <dbReference type="ARBA" id="ARBA00009295"/>
    </source>
</evidence>
<dbReference type="OMA" id="IGYHRLY"/>
<dbReference type="PROSITE" id="PS00476">
    <property type="entry name" value="FATTY_ACID_DESATUR_1"/>
    <property type="match status" value="1"/>
</dbReference>
<gene>
    <name evidence="16" type="primary">107364267</name>
</gene>
<dbReference type="eggNOG" id="KOG1600">
    <property type="taxonomic scope" value="Eukaryota"/>
</dbReference>
<proteinExistence type="inferred from homology"/>
<dbReference type="GO" id="GO:0005506">
    <property type="term" value="F:iron ion binding"/>
    <property type="evidence" value="ECO:0007669"/>
    <property type="project" value="TreeGrafter"/>
</dbReference>
<dbReference type="GO" id="GO:0004768">
    <property type="term" value="F:stearoyl-CoA 9-desaturase activity"/>
    <property type="evidence" value="ECO:0007669"/>
    <property type="project" value="TreeGrafter"/>
</dbReference>
<keyword evidence="4 13" id="KW-0812">Transmembrane</keyword>
<evidence type="ECO:0000256" key="7">
    <source>
        <dbReference type="ARBA" id="ARBA00022989"/>
    </source>
</evidence>